<dbReference type="InterPro" id="IPR046335">
    <property type="entry name" value="LacI/GalR-like_sensor"/>
</dbReference>
<dbReference type="Proteomes" id="UP001143509">
    <property type="component" value="Unassembled WGS sequence"/>
</dbReference>
<dbReference type="PANTHER" id="PTHR30146">
    <property type="entry name" value="LACI-RELATED TRANSCRIPTIONAL REPRESSOR"/>
    <property type="match status" value="1"/>
</dbReference>
<dbReference type="EMBL" id="BSFD01000011">
    <property type="protein sequence ID" value="GLK50249.1"/>
    <property type="molecule type" value="Genomic_DNA"/>
</dbReference>
<gene>
    <name evidence="5" type="primary">xylR</name>
    <name evidence="5" type="ORF">GCM10017620_32230</name>
</gene>
<proteinExistence type="predicted"/>
<name>A0ABQ5TE69_9CAUL</name>
<dbReference type="RefSeq" id="WP_271166396.1">
    <property type="nucleotide sequence ID" value="NZ_BSFD01000011.1"/>
</dbReference>
<dbReference type="Pfam" id="PF13377">
    <property type="entry name" value="Peripla_BP_3"/>
    <property type="match status" value="1"/>
</dbReference>
<evidence type="ECO:0000256" key="2">
    <source>
        <dbReference type="ARBA" id="ARBA00023125"/>
    </source>
</evidence>
<reference evidence="5" key="2">
    <citation type="submission" date="2023-01" db="EMBL/GenBank/DDBJ databases">
        <authorList>
            <person name="Sun Q."/>
            <person name="Evtushenko L."/>
        </authorList>
    </citation>
    <scope>NUCLEOTIDE SEQUENCE</scope>
    <source>
        <strain evidence="5">VKM B-1499</strain>
    </source>
</reference>
<organism evidence="5 6">
    <name type="scientific">Brevundimonas intermedia</name>
    <dbReference type="NCBI Taxonomy" id="74315"/>
    <lineage>
        <taxon>Bacteria</taxon>
        <taxon>Pseudomonadati</taxon>
        <taxon>Pseudomonadota</taxon>
        <taxon>Alphaproteobacteria</taxon>
        <taxon>Caulobacterales</taxon>
        <taxon>Caulobacteraceae</taxon>
        <taxon>Brevundimonas</taxon>
    </lineage>
</organism>
<evidence type="ECO:0000256" key="1">
    <source>
        <dbReference type="ARBA" id="ARBA00023015"/>
    </source>
</evidence>
<keyword evidence="1" id="KW-0805">Transcription regulation</keyword>
<keyword evidence="6" id="KW-1185">Reference proteome</keyword>
<evidence type="ECO:0000313" key="6">
    <source>
        <dbReference type="Proteomes" id="UP001143509"/>
    </source>
</evidence>
<feature type="domain" description="HTH lacI-type" evidence="4">
    <location>
        <begin position="11"/>
        <end position="65"/>
    </location>
</feature>
<evidence type="ECO:0000313" key="5">
    <source>
        <dbReference type="EMBL" id="GLK50249.1"/>
    </source>
</evidence>
<reference evidence="5" key="1">
    <citation type="journal article" date="2014" name="Int. J. Syst. Evol. Microbiol.">
        <title>Complete genome of a new Firmicutes species belonging to the dominant human colonic microbiota ('Ruminococcus bicirculans') reveals two chromosomes and a selective capacity to utilize plant glucans.</title>
        <authorList>
            <consortium name="NISC Comparative Sequencing Program"/>
            <person name="Wegmann U."/>
            <person name="Louis P."/>
            <person name="Goesmann A."/>
            <person name="Henrissat B."/>
            <person name="Duncan S.H."/>
            <person name="Flint H.J."/>
        </authorList>
    </citation>
    <scope>NUCLEOTIDE SEQUENCE</scope>
    <source>
        <strain evidence="5">VKM B-1499</strain>
    </source>
</reference>
<dbReference type="PROSITE" id="PS50932">
    <property type="entry name" value="HTH_LACI_2"/>
    <property type="match status" value="1"/>
</dbReference>
<dbReference type="Pfam" id="PF00356">
    <property type="entry name" value="LacI"/>
    <property type="match status" value="1"/>
</dbReference>
<keyword evidence="2" id="KW-0238">DNA-binding</keyword>
<accession>A0ABQ5TE69</accession>
<dbReference type="SUPFAM" id="SSF53822">
    <property type="entry name" value="Periplasmic binding protein-like I"/>
    <property type="match status" value="1"/>
</dbReference>
<dbReference type="PROSITE" id="PS00356">
    <property type="entry name" value="HTH_LACI_1"/>
    <property type="match status" value="1"/>
</dbReference>
<sequence length="337" mass="35268">MTVKTGQGRNRTMGDIARLAGVSPMTVSRVVNGDARVREATRTKVEQIIRETGYVPDPAARILARAGAGRIGLLYANPSNAYLAEVLSGALEGARSVGLLLLIEPSQAGAPEEEREAVQRLSAGGAQGVIVPPPLGESQATLDAISKSRMKAVVLAAPAASEDLVSLKVDDVGAAHQMTKHLLDMGHRVIGFILGRQDQSASDDRRRGAQAAIDDVEGAVLQVEPGDFTYRSGFEAGRRLLAQSRRPTAIFASNDDMAAGALAAVHAAGLSTPRDVSVVGFDDTYLAASVWPGLTTIRQPVAAMARRAAIILGRGGENSGPVAHEMILRESTSPPSD</sequence>
<dbReference type="InterPro" id="IPR010982">
    <property type="entry name" value="Lambda_DNA-bd_dom_sf"/>
</dbReference>
<evidence type="ECO:0000256" key="3">
    <source>
        <dbReference type="ARBA" id="ARBA00023163"/>
    </source>
</evidence>
<dbReference type="Gene3D" id="1.10.260.40">
    <property type="entry name" value="lambda repressor-like DNA-binding domains"/>
    <property type="match status" value="1"/>
</dbReference>
<dbReference type="PRINTS" id="PR00036">
    <property type="entry name" value="HTHLACI"/>
</dbReference>
<dbReference type="Gene3D" id="3.40.50.2300">
    <property type="match status" value="2"/>
</dbReference>
<dbReference type="CDD" id="cd01392">
    <property type="entry name" value="HTH_LacI"/>
    <property type="match status" value="1"/>
</dbReference>
<keyword evidence="3" id="KW-0804">Transcription</keyword>
<dbReference type="SUPFAM" id="SSF47413">
    <property type="entry name" value="lambda repressor-like DNA-binding domains"/>
    <property type="match status" value="1"/>
</dbReference>
<dbReference type="PANTHER" id="PTHR30146:SF153">
    <property type="entry name" value="LACTOSE OPERON REPRESSOR"/>
    <property type="match status" value="1"/>
</dbReference>
<comment type="caution">
    <text evidence="5">The sequence shown here is derived from an EMBL/GenBank/DDBJ whole genome shotgun (WGS) entry which is preliminary data.</text>
</comment>
<dbReference type="InterPro" id="IPR000843">
    <property type="entry name" value="HTH_LacI"/>
</dbReference>
<dbReference type="InterPro" id="IPR028082">
    <property type="entry name" value="Peripla_BP_I"/>
</dbReference>
<evidence type="ECO:0000259" key="4">
    <source>
        <dbReference type="PROSITE" id="PS50932"/>
    </source>
</evidence>
<protein>
    <submittedName>
        <fullName evidence="5">LacI family transcriptional regulator</fullName>
    </submittedName>
</protein>
<dbReference type="SMART" id="SM00354">
    <property type="entry name" value="HTH_LACI"/>
    <property type="match status" value="1"/>
</dbReference>